<organism evidence="2 3">
    <name type="scientific">Coptis chinensis</name>
    <dbReference type="NCBI Taxonomy" id="261450"/>
    <lineage>
        <taxon>Eukaryota</taxon>
        <taxon>Viridiplantae</taxon>
        <taxon>Streptophyta</taxon>
        <taxon>Embryophyta</taxon>
        <taxon>Tracheophyta</taxon>
        <taxon>Spermatophyta</taxon>
        <taxon>Magnoliopsida</taxon>
        <taxon>Ranunculales</taxon>
        <taxon>Ranunculaceae</taxon>
        <taxon>Coptidoideae</taxon>
        <taxon>Coptis</taxon>
    </lineage>
</organism>
<sequence>GNEIIVKKNRVRVPKGSANRPTSNPLPPQSEAYASYKNTSVSAEQVFESVSQQTPNFGTEQVLVIIFFPFALIVNQYLFLCSIIVP</sequence>
<evidence type="ECO:0000313" key="2">
    <source>
        <dbReference type="EMBL" id="KAF9587187.1"/>
    </source>
</evidence>
<dbReference type="OrthoDB" id="423462at2759"/>
<keyword evidence="3" id="KW-1185">Reference proteome</keyword>
<keyword evidence="1" id="KW-0812">Transmembrane</keyword>
<name>A0A835GWJ9_9MAGN</name>
<reference evidence="2 3" key="1">
    <citation type="submission" date="2020-10" db="EMBL/GenBank/DDBJ databases">
        <title>The Coptis chinensis genome and diversification of protoberbering-type alkaloids.</title>
        <authorList>
            <person name="Wang B."/>
            <person name="Shu S."/>
            <person name="Song C."/>
            <person name="Liu Y."/>
        </authorList>
    </citation>
    <scope>NUCLEOTIDE SEQUENCE [LARGE SCALE GENOMIC DNA]</scope>
    <source>
        <strain evidence="2">HL-2020</strain>
        <tissue evidence="2">Leaf</tissue>
    </source>
</reference>
<feature type="non-terminal residue" evidence="2">
    <location>
        <position position="1"/>
    </location>
</feature>
<feature type="transmembrane region" description="Helical" evidence="1">
    <location>
        <begin position="62"/>
        <end position="85"/>
    </location>
</feature>
<proteinExistence type="predicted"/>
<keyword evidence="1" id="KW-0472">Membrane</keyword>
<protein>
    <submittedName>
        <fullName evidence="2">Uncharacterized protein</fullName>
    </submittedName>
</protein>
<feature type="non-terminal residue" evidence="2">
    <location>
        <position position="86"/>
    </location>
</feature>
<accession>A0A835GWJ9</accession>
<dbReference type="AlphaFoldDB" id="A0A835GWJ9"/>
<gene>
    <name evidence="2" type="ORF">IFM89_039594</name>
</gene>
<keyword evidence="1" id="KW-1133">Transmembrane helix</keyword>
<comment type="caution">
    <text evidence="2">The sequence shown here is derived from an EMBL/GenBank/DDBJ whole genome shotgun (WGS) entry which is preliminary data.</text>
</comment>
<dbReference type="EMBL" id="JADFTS010000033">
    <property type="protein sequence ID" value="KAF9587187.1"/>
    <property type="molecule type" value="Genomic_DNA"/>
</dbReference>
<evidence type="ECO:0000313" key="3">
    <source>
        <dbReference type="Proteomes" id="UP000631114"/>
    </source>
</evidence>
<dbReference type="Proteomes" id="UP000631114">
    <property type="component" value="Unassembled WGS sequence"/>
</dbReference>
<evidence type="ECO:0000256" key="1">
    <source>
        <dbReference type="SAM" id="Phobius"/>
    </source>
</evidence>